<comment type="caution">
    <text evidence="1">The sequence shown here is derived from an EMBL/GenBank/DDBJ whole genome shotgun (WGS) entry which is preliminary data.</text>
</comment>
<evidence type="ECO:0000313" key="2">
    <source>
        <dbReference type="Proteomes" id="UP000245697"/>
    </source>
</evidence>
<gene>
    <name evidence="1" type="ORF">BC793_101406</name>
</gene>
<reference evidence="1 2" key="1">
    <citation type="submission" date="2018-05" db="EMBL/GenBank/DDBJ databases">
        <title>Genomic Encyclopedia of Archaeal and Bacterial Type Strains, Phase II (KMG-II): from individual species to whole genera.</title>
        <authorList>
            <person name="Goeker M."/>
        </authorList>
    </citation>
    <scope>NUCLEOTIDE SEQUENCE [LARGE SCALE GENOMIC DNA]</scope>
    <source>
        <strain evidence="1 2">DSM 45184</strain>
    </source>
</reference>
<name>A0A316GCS2_9ACTN</name>
<dbReference type="OrthoDB" id="3384305at2"/>
<proteinExistence type="predicted"/>
<dbReference type="EMBL" id="QGGR01000001">
    <property type="protein sequence ID" value="PWK52397.1"/>
    <property type="molecule type" value="Genomic_DNA"/>
</dbReference>
<dbReference type="AlphaFoldDB" id="A0A316GCS2"/>
<keyword evidence="2" id="KW-1185">Reference proteome</keyword>
<accession>A0A316GCS2</accession>
<sequence>MSEIADDPVARSLLQHLADVRGTDDPVGELARALISGEASPQELLRDSWFGEGLAGAVEAGQTELRRMSPEQLAMLEDGAARLHRDRGAGEGGATS</sequence>
<evidence type="ECO:0000313" key="1">
    <source>
        <dbReference type="EMBL" id="PWK52397.1"/>
    </source>
</evidence>
<protein>
    <submittedName>
        <fullName evidence="1">Uncharacterized protein</fullName>
    </submittedName>
</protein>
<dbReference type="RefSeq" id="WP_146246162.1">
    <property type="nucleotide sequence ID" value="NZ_BONA01000017.1"/>
</dbReference>
<organism evidence="1 2">
    <name type="scientific">Actinoplanes xinjiangensis</name>
    <dbReference type="NCBI Taxonomy" id="512350"/>
    <lineage>
        <taxon>Bacteria</taxon>
        <taxon>Bacillati</taxon>
        <taxon>Actinomycetota</taxon>
        <taxon>Actinomycetes</taxon>
        <taxon>Micromonosporales</taxon>
        <taxon>Micromonosporaceae</taxon>
        <taxon>Actinoplanes</taxon>
    </lineage>
</organism>
<dbReference type="Proteomes" id="UP000245697">
    <property type="component" value="Unassembled WGS sequence"/>
</dbReference>